<proteinExistence type="predicted"/>
<dbReference type="RefSeq" id="WP_102287882.1">
    <property type="nucleotide sequence ID" value="NZ_JBKUNB010000001.1"/>
</dbReference>
<dbReference type="InterPro" id="IPR009057">
    <property type="entry name" value="Homeodomain-like_sf"/>
</dbReference>
<dbReference type="InterPro" id="IPR050959">
    <property type="entry name" value="MarA-like"/>
</dbReference>
<organism evidence="5 6">
    <name type="scientific">Eisenbergiella massiliensis</name>
    <dbReference type="NCBI Taxonomy" id="1720294"/>
    <lineage>
        <taxon>Bacteria</taxon>
        <taxon>Bacillati</taxon>
        <taxon>Bacillota</taxon>
        <taxon>Clostridia</taxon>
        <taxon>Lachnospirales</taxon>
        <taxon>Lachnospiraceae</taxon>
        <taxon>Eisenbergiella</taxon>
    </lineage>
</organism>
<dbReference type="InterPro" id="IPR029441">
    <property type="entry name" value="Cass2"/>
</dbReference>
<dbReference type="SMART" id="SM00871">
    <property type="entry name" value="AraC_E_bind"/>
    <property type="match status" value="1"/>
</dbReference>
<name>A0A3E3I8V8_9FIRM</name>
<dbReference type="SUPFAM" id="SSF55136">
    <property type="entry name" value="Probable bacterial effector-binding domain"/>
    <property type="match status" value="1"/>
</dbReference>
<dbReference type="GO" id="GO:0003700">
    <property type="term" value="F:DNA-binding transcription factor activity"/>
    <property type="evidence" value="ECO:0007669"/>
    <property type="project" value="InterPro"/>
</dbReference>
<protein>
    <submittedName>
        <fullName evidence="5">AraC family transcriptional regulator</fullName>
    </submittedName>
</protein>
<dbReference type="InterPro" id="IPR010499">
    <property type="entry name" value="AraC_E-bd"/>
</dbReference>
<dbReference type="Proteomes" id="UP000260812">
    <property type="component" value="Unassembled WGS sequence"/>
</dbReference>
<evidence type="ECO:0000256" key="2">
    <source>
        <dbReference type="ARBA" id="ARBA00023125"/>
    </source>
</evidence>
<evidence type="ECO:0000256" key="3">
    <source>
        <dbReference type="ARBA" id="ARBA00023163"/>
    </source>
</evidence>
<feature type="domain" description="HTH araC/xylS-type" evidence="4">
    <location>
        <begin position="8"/>
        <end position="106"/>
    </location>
</feature>
<dbReference type="EMBL" id="QVLV01000003">
    <property type="protein sequence ID" value="RGE63480.1"/>
    <property type="molecule type" value="Genomic_DNA"/>
</dbReference>
<dbReference type="SMART" id="SM00342">
    <property type="entry name" value="HTH_ARAC"/>
    <property type="match status" value="1"/>
</dbReference>
<comment type="caution">
    <text evidence="5">The sequence shown here is derived from an EMBL/GenBank/DDBJ whole genome shotgun (WGS) entry which is preliminary data.</text>
</comment>
<evidence type="ECO:0000256" key="1">
    <source>
        <dbReference type="ARBA" id="ARBA00023015"/>
    </source>
</evidence>
<dbReference type="GO" id="GO:0043565">
    <property type="term" value="F:sequence-specific DNA binding"/>
    <property type="evidence" value="ECO:0007669"/>
    <property type="project" value="InterPro"/>
</dbReference>
<dbReference type="Pfam" id="PF14526">
    <property type="entry name" value="Cass2"/>
    <property type="match status" value="1"/>
</dbReference>
<dbReference type="PROSITE" id="PS01124">
    <property type="entry name" value="HTH_ARAC_FAMILY_2"/>
    <property type="match status" value="1"/>
</dbReference>
<accession>A0A3E3I8V8</accession>
<evidence type="ECO:0000313" key="6">
    <source>
        <dbReference type="Proteomes" id="UP000260812"/>
    </source>
</evidence>
<evidence type="ECO:0000313" key="5">
    <source>
        <dbReference type="EMBL" id="RGE63480.1"/>
    </source>
</evidence>
<dbReference type="PANTHER" id="PTHR47504">
    <property type="entry name" value="RIGHT ORIGIN-BINDING PROTEIN"/>
    <property type="match status" value="1"/>
</dbReference>
<dbReference type="Pfam" id="PF12833">
    <property type="entry name" value="HTH_18"/>
    <property type="match status" value="1"/>
</dbReference>
<gene>
    <name evidence="5" type="ORF">DXC51_05865</name>
</gene>
<dbReference type="InterPro" id="IPR018060">
    <property type="entry name" value="HTH_AraC"/>
</dbReference>
<sequence length="296" mass="34293">MEWTTLLQKAIDYMEAHMLEKINYEDVAGQVNMSGYNFHRTFSFMAGMTANEYIRNRRLSLAGQDLLATGQKVIDAAYKYGYDSPESFSKAFTRFHGVSPKMARIKGTQLRLFNPLVIKITLEGGLVMDYRMEEMKSQKFIALVREFSNEIINDEENHEIPDFWTECYVKKLVEPLRSLRPEGKKDLYGLCSPKKENETTFRYGIGIALDEDTGAWEESSLTAAGYQIWEEEPQTYVVFKCFGEDGSSISEMWGKFYKEFVPQMGYEAVDATDYEVYYENGEPGLFCELWIPVRRK</sequence>
<dbReference type="AlphaFoldDB" id="A0A3E3I8V8"/>
<evidence type="ECO:0000259" key="4">
    <source>
        <dbReference type="PROSITE" id="PS01124"/>
    </source>
</evidence>
<keyword evidence="1" id="KW-0805">Transcription regulation</keyword>
<dbReference type="PANTHER" id="PTHR47504:SF5">
    <property type="entry name" value="RIGHT ORIGIN-BINDING PROTEIN"/>
    <property type="match status" value="1"/>
</dbReference>
<keyword evidence="3" id="KW-0804">Transcription</keyword>
<reference evidence="5" key="1">
    <citation type="submission" date="2018-08" db="EMBL/GenBank/DDBJ databases">
        <title>A genome reference for cultivated species of the human gut microbiota.</title>
        <authorList>
            <person name="Zou Y."/>
            <person name="Xue W."/>
            <person name="Luo G."/>
        </authorList>
    </citation>
    <scope>NUCLEOTIDE SEQUENCE [LARGE SCALE GENOMIC DNA]</scope>
    <source>
        <strain evidence="5">TF05-5AC</strain>
    </source>
</reference>
<dbReference type="Gene3D" id="1.10.10.60">
    <property type="entry name" value="Homeodomain-like"/>
    <property type="match status" value="2"/>
</dbReference>
<dbReference type="SUPFAM" id="SSF46689">
    <property type="entry name" value="Homeodomain-like"/>
    <property type="match status" value="2"/>
</dbReference>
<keyword evidence="6" id="KW-1185">Reference proteome</keyword>
<dbReference type="Gene3D" id="3.20.80.10">
    <property type="entry name" value="Regulatory factor, effector binding domain"/>
    <property type="match status" value="1"/>
</dbReference>
<keyword evidence="2" id="KW-0238">DNA-binding</keyword>
<dbReference type="InterPro" id="IPR011256">
    <property type="entry name" value="Reg_factor_effector_dom_sf"/>
</dbReference>
<dbReference type="GeneID" id="97986418"/>